<name>A0A6A6V0P4_9PLEO</name>
<reference evidence="3" key="1">
    <citation type="journal article" date="2020" name="Stud. Mycol.">
        <title>101 Dothideomycetes genomes: a test case for predicting lifestyles and emergence of pathogens.</title>
        <authorList>
            <person name="Haridas S."/>
            <person name="Albert R."/>
            <person name="Binder M."/>
            <person name="Bloem J."/>
            <person name="Labutti K."/>
            <person name="Salamov A."/>
            <person name="Andreopoulos B."/>
            <person name="Baker S."/>
            <person name="Barry K."/>
            <person name="Bills G."/>
            <person name="Bluhm B."/>
            <person name="Cannon C."/>
            <person name="Castanera R."/>
            <person name="Culley D."/>
            <person name="Daum C."/>
            <person name="Ezra D."/>
            <person name="Gonzalez J."/>
            <person name="Henrissat B."/>
            <person name="Kuo A."/>
            <person name="Liang C."/>
            <person name="Lipzen A."/>
            <person name="Lutzoni F."/>
            <person name="Magnuson J."/>
            <person name="Mondo S."/>
            <person name="Nolan M."/>
            <person name="Ohm R."/>
            <person name="Pangilinan J."/>
            <person name="Park H.-J."/>
            <person name="Ramirez L."/>
            <person name="Alfaro M."/>
            <person name="Sun H."/>
            <person name="Tritt A."/>
            <person name="Yoshinaga Y."/>
            <person name="Zwiers L.-H."/>
            <person name="Turgeon B."/>
            <person name="Goodwin S."/>
            <person name="Spatafora J."/>
            <person name="Crous P."/>
            <person name="Grigoriev I."/>
        </authorList>
    </citation>
    <scope>NUCLEOTIDE SEQUENCE</scope>
    <source>
        <strain evidence="3">CBS 119925</strain>
    </source>
</reference>
<gene>
    <name evidence="3" type="ORF">M011DRAFT_410413</name>
</gene>
<evidence type="ECO:0000313" key="4">
    <source>
        <dbReference type="Proteomes" id="UP000799440"/>
    </source>
</evidence>
<accession>A0A6A6V0P4</accession>
<evidence type="ECO:0000256" key="1">
    <source>
        <dbReference type="ARBA" id="ARBA00022801"/>
    </source>
</evidence>
<proteinExistence type="predicted"/>
<dbReference type="InterPro" id="IPR013094">
    <property type="entry name" value="AB_hydrolase_3"/>
</dbReference>
<dbReference type="Pfam" id="PF07859">
    <property type="entry name" value="Abhydrolase_3"/>
    <property type="match status" value="1"/>
</dbReference>
<dbReference type="GO" id="GO:0016787">
    <property type="term" value="F:hydrolase activity"/>
    <property type="evidence" value="ECO:0007669"/>
    <property type="project" value="UniProtKB-KW"/>
</dbReference>
<dbReference type="Gene3D" id="3.40.50.1820">
    <property type="entry name" value="alpha/beta hydrolase"/>
    <property type="match status" value="1"/>
</dbReference>
<dbReference type="InterPro" id="IPR050300">
    <property type="entry name" value="GDXG_lipolytic_enzyme"/>
</dbReference>
<organism evidence="3 4">
    <name type="scientific">Sporormia fimetaria CBS 119925</name>
    <dbReference type="NCBI Taxonomy" id="1340428"/>
    <lineage>
        <taxon>Eukaryota</taxon>
        <taxon>Fungi</taxon>
        <taxon>Dikarya</taxon>
        <taxon>Ascomycota</taxon>
        <taxon>Pezizomycotina</taxon>
        <taxon>Dothideomycetes</taxon>
        <taxon>Pleosporomycetidae</taxon>
        <taxon>Pleosporales</taxon>
        <taxon>Sporormiaceae</taxon>
        <taxon>Sporormia</taxon>
    </lineage>
</organism>
<sequence length="357" mass="38893">MADQQVSKLGIASVTVKATLAALSRAVVSPFKGDNGAPKYYKDVMFAMMRAQLGSLTLAQDRYLNTNTTDVYLKFTKKHGFAPESITLPSGTQAHWMGNKHAKKVILYYHGGGYVLPASDGHLAMLHDIVKTLPDTAVLLLAYDLAPEARYPTQTRQGVEALRYLVETLHRDPSHITIGGDSAGGNLTASVLSHLSHPHEDIPTLTLPSKLHAAILISPWASFNAHTQSFKTNAEKDMFDARTLTRWSSAFLGSDSPFAGDFYSEPVLAPAWWWEKTVDVVDEVLIWGGENEVLIDGIQEFAKRFEKGFAGKGGKLTTIVSPKAAHVEMIVESLLGYPGDSGTGSREAVKGWLKAKL</sequence>
<dbReference type="Proteomes" id="UP000799440">
    <property type="component" value="Unassembled WGS sequence"/>
</dbReference>
<dbReference type="EMBL" id="MU006596">
    <property type="protein sequence ID" value="KAF2743583.1"/>
    <property type="molecule type" value="Genomic_DNA"/>
</dbReference>
<dbReference type="PANTHER" id="PTHR48081:SF31">
    <property type="entry name" value="STERYL ACETYL HYDROLASE MUG81-RELATED"/>
    <property type="match status" value="1"/>
</dbReference>
<dbReference type="PANTHER" id="PTHR48081">
    <property type="entry name" value="AB HYDROLASE SUPERFAMILY PROTEIN C4A8.06C"/>
    <property type="match status" value="1"/>
</dbReference>
<keyword evidence="4" id="KW-1185">Reference proteome</keyword>
<feature type="domain" description="Alpha/beta hydrolase fold-3" evidence="2">
    <location>
        <begin position="106"/>
        <end position="327"/>
    </location>
</feature>
<dbReference type="AlphaFoldDB" id="A0A6A6V0P4"/>
<dbReference type="SUPFAM" id="SSF53474">
    <property type="entry name" value="alpha/beta-Hydrolases"/>
    <property type="match status" value="1"/>
</dbReference>
<dbReference type="InterPro" id="IPR029058">
    <property type="entry name" value="AB_hydrolase_fold"/>
</dbReference>
<evidence type="ECO:0000259" key="2">
    <source>
        <dbReference type="Pfam" id="PF07859"/>
    </source>
</evidence>
<keyword evidence="1" id="KW-0378">Hydrolase</keyword>
<evidence type="ECO:0000313" key="3">
    <source>
        <dbReference type="EMBL" id="KAF2743583.1"/>
    </source>
</evidence>
<dbReference type="OrthoDB" id="2152029at2759"/>
<protein>
    <submittedName>
        <fullName evidence="3">Alpha/beta-hydrolase</fullName>
    </submittedName>
</protein>